<reference evidence="2" key="1">
    <citation type="journal article" date="2014" name="Environ. Microbiol.">
        <title>Comparative genomics of the marine bacterial genus Glaciecola reveals the high degree of genomic diversity and genomic characteristic for cold adaptation.</title>
        <authorList>
            <person name="Qin Q.L."/>
            <person name="Xie B.B."/>
            <person name="Yu Y."/>
            <person name="Shu Y.L."/>
            <person name="Rong J.C."/>
            <person name="Zhang Y.J."/>
            <person name="Zhao D.L."/>
            <person name="Chen X.L."/>
            <person name="Zhang X.Y."/>
            <person name="Chen B."/>
            <person name="Zhou B.C."/>
            <person name="Zhang Y.Z."/>
        </authorList>
    </citation>
    <scope>NUCLEOTIDE SEQUENCE [LARGE SCALE GENOMIC DNA]</scope>
    <source>
        <strain evidence="2">LMG 21857</strain>
    </source>
</reference>
<dbReference type="Proteomes" id="UP000006322">
    <property type="component" value="Unassembled WGS sequence"/>
</dbReference>
<dbReference type="EMBL" id="BAER01000069">
    <property type="protein sequence ID" value="GAC33664.1"/>
    <property type="molecule type" value="Genomic_DNA"/>
</dbReference>
<evidence type="ECO:0000313" key="1">
    <source>
        <dbReference type="EMBL" id="GAC33664.1"/>
    </source>
</evidence>
<name>K6YLT1_9ALTE</name>
<comment type="caution">
    <text evidence="1">The sequence shown here is derived from an EMBL/GenBank/DDBJ whole genome shotgun (WGS) entry which is preliminary data.</text>
</comment>
<organism evidence="1 2">
    <name type="scientific">Paraglaciecola polaris LMG 21857</name>
    <dbReference type="NCBI Taxonomy" id="1129793"/>
    <lineage>
        <taxon>Bacteria</taxon>
        <taxon>Pseudomonadati</taxon>
        <taxon>Pseudomonadota</taxon>
        <taxon>Gammaproteobacteria</taxon>
        <taxon>Alteromonadales</taxon>
        <taxon>Alteromonadaceae</taxon>
        <taxon>Paraglaciecola</taxon>
    </lineage>
</organism>
<sequence>MRLRKHCISSGDKTLGMQFLGECLKIDHRLFCHSSFMAS</sequence>
<accession>K6YLT1</accession>
<evidence type="ECO:0000313" key="2">
    <source>
        <dbReference type="Proteomes" id="UP000006322"/>
    </source>
</evidence>
<gene>
    <name evidence="1" type="ORF">GPLA_2770</name>
</gene>
<dbReference type="AlphaFoldDB" id="K6YLT1"/>
<keyword evidence="2" id="KW-1185">Reference proteome</keyword>
<protein>
    <submittedName>
        <fullName evidence="1">Uncharacterized protein</fullName>
    </submittedName>
</protein>
<dbReference type="STRING" id="1129793.GPLA_2770"/>
<proteinExistence type="predicted"/>